<keyword evidence="1" id="KW-0472">Membrane</keyword>
<organism evidence="3">
    <name type="scientific">Olavius algarvensis</name>
    <dbReference type="NCBI Taxonomy" id="188229"/>
    <lineage>
        <taxon>Eukaryota</taxon>
        <taxon>Metazoa</taxon>
        <taxon>Spiralia</taxon>
        <taxon>Lophotrochozoa</taxon>
        <taxon>Annelida</taxon>
        <taxon>Clitellata</taxon>
        <taxon>Oligochaeta</taxon>
        <taxon>Tubificida</taxon>
        <taxon>Tubificina</taxon>
        <taxon>Naididae</taxon>
        <taxon>Phallodrilinae</taxon>
        <taxon>Olavius</taxon>
    </lineage>
</organism>
<reference evidence="3" key="1">
    <citation type="submission" date="2020-12" db="EMBL/GenBank/DDBJ databases">
        <authorList>
            <person name="Sato Y."/>
        </authorList>
    </citation>
    <scope>NUCLEOTIDE SEQUENCE</scope>
</reference>
<feature type="transmembrane region" description="Helical" evidence="1">
    <location>
        <begin position="12"/>
        <end position="32"/>
    </location>
</feature>
<keyword evidence="1" id="KW-0812">Transmembrane</keyword>
<accession>A0A7R9RDP4</accession>
<protein>
    <submittedName>
        <fullName evidence="3">ATP8 CDS</fullName>
    </submittedName>
</protein>
<dbReference type="EMBL" id="LR992059">
    <property type="protein sequence ID" value="CAD7857568.1"/>
    <property type="molecule type" value="Genomic_DNA"/>
</dbReference>
<proteinExistence type="predicted"/>
<dbReference type="AlphaFoldDB" id="A0A7R9RDP4"/>
<keyword evidence="1" id="KW-1133">Transmembrane helix</keyword>
<keyword evidence="3" id="KW-0496">Mitochondrion</keyword>
<dbReference type="EMBL" id="LR992058">
    <property type="protein sequence ID" value="CAD7857581.1"/>
    <property type="molecule type" value="Genomic_DNA"/>
</dbReference>
<evidence type="ECO:0000256" key="1">
    <source>
        <dbReference type="SAM" id="Phobius"/>
    </source>
</evidence>
<evidence type="ECO:0000313" key="2">
    <source>
        <dbReference type="EMBL" id="CAD7857568.1"/>
    </source>
</evidence>
<sequence>MMPHLSPMIWGLMFIMFYLLMIMLLSNLHLLINKKLMNTTKQYHNKTYLWWKWYSS</sequence>
<gene>
    <name evidence="2" type="ORF">OAHLOAMTSAA4_LOCUS15</name>
    <name evidence="3" type="ORF">OAHLOAMTSAB4_LOCUS18</name>
</gene>
<evidence type="ECO:0000313" key="3">
    <source>
        <dbReference type="EMBL" id="CAD7857581.1"/>
    </source>
</evidence>
<geneLocation type="mitochondrion" evidence="3"/>
<name>A0A7R9RDP4_9ANNE</name>